<sequence>MVRMLSKKETITKQDHHVCQSSDHSHQMSGVAAYYPLSRRRSAGIPKWPSFV</sequence>
<proteinExistence type="predicted"/>
<name>A0A0D0ADL6_9AGAM</name>
<accession>A0A0D0ADL6</accession>
<protein>
    <submittedName>
        <fullName evidence="2">Uncharacterized protein</fullName>
    </submittedName>
</protein>
<organism evidence="2 3">
    <name type="scientific">Suillus luteus UH-Slu-Lm8-n1</name>
    <dbReference type="NCBI Taxonomy" id="930992"/>
    <lineage>
        <taxon>Eukaryota</taxon>
        <taxon>Fungi</taxon>
        <taxon>Dikarya</taxon>
        <taxon>Basidiomycota</taxon>
        <taxon>Agaricomycotina</taxon>
        <taxon>Agaricomycetes</taxon>
        <taxon>Agaricomycetidae</taxon>
        <taxon>Boletales</taxon>
        <taxon>Suillineae</taxon>
        <taxon>Suillaceae</taxon>
        <taxon>Suillus</taxon>
    </lineage>
</organism>
<reference evidence="3" key="2">
    <citation type="submission" date="2015-01" db="EMBL/GenBank/DDBJ databases">
        <title>Evolutionary Origins and Diversification of the Mycorrhizal Mutualists.</title>
        <authorList>
            <consortium name="DOE Joint Genome Institute"/>
            <consortium name="Mycorrhizal Genomics Consortium"/>
            <person name="Kohler A."/>
            <person name="Kuo A."/>
            <person name="Nagy L.G."/>
            <person name="Floudas D."/>
            <person name="Copeland A."/>
            <person name="Barry K.W."/>
            <person name="Cichocki N."/>
            <person name="Veneault-Fourrey C."/>
            <person name="LaButti K."/>
            <person name="Lindquist E.A."/>
            <person name="Lipzen A."/>
            <person name="Lundell T."/>
            <person name="Morin E."/>
            <person name="Murat C."/>
            <person name="Riley R."/>
            <person name="Ohm R."/>
            <person name="Sun H."/>
            <person name="Tunlid A."/>
            <person name="Henrissat B."/>
            <person name="Grigoriev I.V."/>
            <person name="Hibbett D.S."/>
            <person name="Martin F."/>
        </authorList>
    </citation>
    <scope>NUCLEOTIDE SEQUENCE [LARGE SCALE GENOMIC DNA]</scope>
    <source>
        <strain evidence="3">UH-Slu-Lm8-n1</strain>
    </source>
</reference>
<reference evidence="2 3" key="1">
    <citation type="submission" date="2014-04" db="EMBL/GenBank/DDBJ databases">
        <authorList>
            <consortium name="DOE Joint Genome Institute"/>
            <person name="Kuo A."/>
            <person name="Ruytinx J."/>
            <person name="Rineau F."/>
            <person name="Colpaert J."/>
            <person name="Kohler A."/>
            <person name="Nagy L.G."/>
            <person name="Floudas D."/>
            <person name="Copeland A."/>
            <person name="Barry K.W."/>
            <person name="Cichocki N."/>
            <person name="Veneault-Fourrey C."/>
            <person name="LaButti K."/>
            <person name="Lindquist E.A."/>
            <person name="Lipzen A."/>
            <person name="Lundell T."/>
            <person name="Morin E."/>
            <person name="Murat C."/>
            <person name="Sun H."/>
            <person name="Tunlid A."/>
            <person name="Henrissat B."/>
            <person name="Grigoriev I.V."/>
            <person name="Hibbett D.S."/>
            <person name="Martin F."/>
            <person name="Nordberg H.P."/>
            <person name="Cantor M.N."/>
            <person name="Hua S.X."/>
        </authorList>
    </citation>
    <scope>NUCLEOTIDE SEQUENCE [LARGE SCALE GENOMIC DNA]</scope>
    <source>
        <strain evidence="2 3">UH-Slu-Lm8-n1</strain>
    </source>
</reference>
<dbReference type="HOGENOM" id="CLU_3088875_0_0_1"/>
<dbReference type="Proteomes" id="UP000054485">
    <property type="component" value="Unassembled WGS sequence"/>
</dbReference>
<dbReference type="InParanoid" id="A0A0D0ADL6"/>
<evidence type="ECO:0000256" key="1">
    <source>
        <dbReference type="SAM" id="MobiDB-lite"/>
    </source>
</evidence>
<feature type="region of interest" description="Disordered" evidence="1">
    <location>
        <begin position="1"/>
        <end position="24"/>
    </location>
</feature>
<gene>
    <name evidence="2" type="ORF">CY34DRAFT_811446</name>
</gene>
<keyword evidence="3" id="KW-1185">Reference proteome</keyword>
<evidence type="ECO:0000313" key="2">
    <source>
        <dbReference type="EMBL" id="KIK36224.1"/>
    </source>
</evidence>
<dbReference type="AlphaFoldDB" id="A0A0D0ADL6"/>
<evidence type="ECO:0000313" key="3">
    <source>
        <dbReference type="Proteomes" id="UP000054485"/>
    </source>
</evidence>
<dbReference type="EMBL" id="KN835548">
    <property type="protein sequence ID" value="KIK36224.1"/>
    <property type="molecule type" value="Genomic_DNA"/>
</dbReference>